<dbReference type="GO" id="GO:0000287">
    <property type="term" value="F:magnesium ion binding"/>
    <property type="evidence" value="ECO:0007669"/>
    <property type="project" value="InterPro"/>
</dbReference>
<evidence type="ECO:0000259" key="5">
    <source>
        <dbReference type="Pfam" id="PF02775"/>
    </source>
</evidence>
<dbReference type="InterPro" id="IPR011766">
    <property type="entry name" value="TPP_enzyme_TPP-bd"/>
</dbReference>
<dbReference type="InterPro" id="IPR047210">
    <property type="entry name" value="TPP_PYR_POXB-like"/>
</dbReference>
<protein>
    <submittedName>
        <fullName evidence="7">Pyruvate oxidase</fullName>
        <ecNumber evidence="7">1.2.3.3</ecNumber>
    </submittedName>
</protein>
<evidence type="ECO:0000256" key="1">
    <source>
        <dbReference type="ARBA" id="ARBA00007812"/>
    </source>
</evidence>
<feature type="domain" description="Thiamine pyrophosphate enzyme N-terminal TPP-binding" evidence="6">
    <location>
        <begin position="1"/>
        <end position="115"/>
    </location>
</feature>
<dbReference type="Gene3D" id="3.40.50.1220">
    <property type="entry name" value="TPP-binding domain"/>
    <property type="match status" value="1"/>
</dbReference>
<gene>
    <name evidence="7" type="ORF">RED65_13287</name>
</gene>
<keyword evidence="7" id="KW-0560">Oxidoreductase</keyword>
<dbReference type="InterPro" id="IPR029061">
    <property type="entry name" value="THDP-binding"/>
</dbReference>
<keyword evidence="8" id="KW-1185">Reference proteome</keyword>
<evidence type="ECO:0000256" key="3">
    <source>
        <dbReference type="RuleBase" id="RU362132"/>
    </source>
</evidence>
<dbReference type="PANTHER" id="PTHR42981:SF2">
    <property type="entry name" value="PYRUVATE DEHYDROGENASE [UBIQUINONE]"/>
    <property type="match status" value="1"/>
</dbReference>
<dbReference type="FunFam" id="3.40.50.970:FF:000007">
    <property type="entry name" value="Acetolactate synthase"/>
    <property type="match status" value="1"/>
</dbReference>
<dbReference type="PANTHER" id="PTHR42981">
    <property type="entry name" value="PYRUVATE DEHYDROGENASE [UBIQUINONE]"/>
    <property type="match status" value="1"/>
</dbReference>
<dbReference type="AlphaFoldDB" id="Q1N3D1"/>
<dbReference type="GO" id="GO:0047112">
    <property type="term" value="F:pyruvate oxidase activity"/>
    <property type="evidence" value="ECO:0007669"/>
    <property type="project" value="UniProtKB-EC"/>
</dbReference>
<dbReference type="Pfam" id="PF02775">
    <property type="entry name" value="TPP_enzyme_C"/>
    <property type="match status" value="1"/>
</dbReference>
<comment type="similarity">
    <text evidence="1 3">Belongs to the TPP enzyme family.</text>
</comment>
<evidence type="ECO:0000259" key="6">
    <source>
        <dbReference type="Pfam" id="PF02776"/>
    </source>
</evidence>
<dbReference type="RefSeq" id="WP_007018449.1">
    <property type="nucleotide sequence ID" value="NZ_CH724117.1"/>
</dbReference>
<dbReference type="CDD" id="cd07039">
    <property type="entry name" value="TPP_PYR_POX"/>
    <property type="match status" value="1"/>
</dbReference>
<dbReference type="InterPro" id="IPR047212">
    <property type="entry name" value="TPP_POXB-like"/>
</dbReference>
<dbReference type="InterPro" id="IPR000399">
    <property type="entry name" value="TPP-bd_CS"/>
</dbReference>
<keyword evidence="7" id="KW-0670">Pyruvate</keyword>
<dbReference type="Pfam" id="PF02776">
    <property type="entry name" value="TPP_enzyme_N"/>
    <property type="match status" value="1"/>
</dbReference>
<dbReference type="Gene3D" id="3.40.50.970">
    <property type="match status" value="2"/>
</dbReference>
<sequence>MKVSDLFVKVLKQHGVRYLFGIPGDAINDLMESVRKEEGIEFIQVKHEEAGALAASVQAKLTGKLTACVGTSGPGAIHLLNGLYDAKMDHAPVLAITGQVETQYMGTNYHQEVDLERLFSDVSCYSQTVTTANQLPDVLLEACRAAISGRTVAHLNLPSDIAQKQINEDVSELSDTVFETHTIPSTSDCNEALKLIDDAQRICILAGIGTACAKPELLELSEKLKAPIVRTLRAKEVIDDQHPNCIGGLGLLGGKPAIEAMNDCDLLLMIGTDFPYKEFYPKNAKVIQIDIEATQIGKRHPVNVGLVGHARFVIQALLEQLTPRSDDAFLSVLQDAMQSWRKSQYKSETSSDFPIKPQRLIHEVSRVAPDDAIFVCDTGTVNAWTARHLHVKPSQRYTLSSALGTMGVGLPGAIGAKLAYPDRTVISLVGDGGFAMTMTDLVTAVNYDLPMVIIILNNQKLGFIKLEQEAAGLPAFGIDLKNADFVAFAKACGADGISVEQPENLETAIEQGLLSHKPFVIDVSINPDELIMPPKIEASQAMNFVKAKAKEWLGQ</sequence>
<dbReference type="CDD" id="cd02014">
    <property type="entry name" value="TPP_POX"/>
    <property type="match status" value="1"/>
</dbReference>
<organism evidence="7 8">
    <name type="scientific">Bermanella marisrubri</name>
    <dbReference type="NCBI Taxonomy" id="207949"/>
    <lineage>
        <taxon>Bacteria</taxon>
        <taxon>Pseudomonadati</taxon>
        <taxon>Pseudomonadota</taxon>
        <taxon>Gammaproteobacteria</taxon>
        <taxon>Oceanospirillales</taxon>
        <taxon>Oceanospirillaceae</taxon>
        <taxon>Bermanella</taxon>
    </lineage>
</organism>
<feature type="domain" description="Thiamine pyrophosphate enzyme central" evidence="4">
    <location>
        <begin position="190"/>
        <end position="317"/>
    </location>
</feature>
<dbReference type="InterPro" id="IPR047211">
    <property type="entry name" value="POXB-like"/>
</dbReference>
<evidence type="ECO:0000259" key="4">
    <source>
        <dbReference type="Pfam" id="PF00205"/>
    </source>
</evidence>
<dbReference type="EC" id="1.2.3.3" evidence="7"/>
<reference evidence="7 8" key="1">
    <citation type="submission" date="2006-03" db="EMBL/GenBank/DDBJ databases">
        <authorList>
            <person name="Pinhassi J."/>
            <person name="Pedros-Alio C."/>
            <person name="Ferriera S."/>
            <person name="Johnson J."/>
            <person name="Kravitz S."/>
            <person name="Halpern A."/>
            <person name="Remington K."/>
            <person name="Beeson K."/>
            <person name="Tran B."/>
            <person name="Rogers Y.-H."/>
            <person name="Friedman R."/>
            <person name="Venter J.C."/>
        </authorList>
    </citation>
    <scope>NUCLEOTIDE SEQUENCE [LARGE SCALE GENOMIC DNA]</scope>
    <source>
        <strain evidence="7 8">RED65</strain>
    </source>
</reference>
<feature type="domain" description="Thiamine pyrophosphate enzyme TPP-binding" evidence="5">
    <location>
        <begin position="377"/>
        <end position="523"/>
    </location>
</feature>
<dbReference type="Proteomes" id="UP000004263">
    <property type="component" value="Unassembled WGS sequence"/>
</dbReference>
<dbReference type="GO" id="GO:0019752">
    <property type="term" value="P:carboxylic acid metabolic process"/>
    <property type="evidence" value="ECO:0007669"/>
    <property type="project" value="UniProtKB-ARBA"/>
</dbReference>
<keyword evidence="2 3" id="KW-0786">Thiamine pyrophosphate</keyword>
<evidence type="ECO:0000313" key="8">
    <source>
        <dbReference type="Proteomes" id="UP000004263"/>
    </source>
</evidence>
<dbReference type="SUPFAM" id="SSF52467">
    <property type="entry name" value="DHS-like NAD/FAD-binding domain"/>
    <property type="match status" value="1"/>
</dbReference>
<accession>Q1N3D1</accession>
<dbReference type="OrthoDB" id="9785953at2"/>
<dbReference type="Pfam" id="PF00205">
    <property type="entry name" value="TPP_enzyme_M"/>
    <property type="match status" value="1"/>
</dbReference>
<dbReference type="InterPro" id="IPR029035">
    <property type="entry name" value="DHS-like_NAD/FAD-binding_dom"/>
</dbReference>
<comment type="caution">
    <text evidence="7">The sequence shown here is derived from an EMBL/GenBank/DDBJ whole genome shotgun (WGS) entry which is preliminary data.</text>
</comment>
<proteinExistence type="inferred from homology"/>
<dbReference type="GO" id="GO:0030976">
    <property type="term" value="F:thiamine pyrophosphate binding"/>
    <property type="evidence" value="ECO:0007669"/>
    <property type="project" value="InterPro"/>
</dbReference>
<dbReference type="PROSITE" id="PS00187">
    <property type="entry name" value="TPP_ENZYMES"/>
    <property type="match status" value="1"/>
</dbReference>
<evidence type="ECO:0000256" key="2">
    <source>
        <dbReference type="ARBA" id="ARBA00023052"/>
    </source>
</evidence>
<dbReference type="EMBL" id="AAQH01000005">
    <property type="protein sequence ID" value="EAT12660.1"/>
    <property type="molecule type" value="Genomic_DNA"/>
</dbReference>
<dbReference type="InterPro" id="IPR012001">
    <property type="entry name" value="Thiamin_PyroP_enz_TPP-bd_dom"/>
</dbReference>
<dbReference type="HOGENOM" id="CLU_013748_3_0_6"/>
<name>Q1N3D1_9GAMM</name>
<dbReference type="STRING" id="207949.RED65_13287"/>
<evidence type="ECO:0000313" key="7">
    <source>
        <dbReference type="EMBL" id="EAT12660.1"/>
    </source>
</evidence>
<dbReference type="InterPro" id="IPR012000">
    <property type="entry name" value="Thiamin_PyroP_enz_cen_dom"/>
</dbReference>
<dbReference type="SUPFAM" id="SSF52518">
    <property type="entry name" value="Thiamin diphosphate-binding fold (THDP-binding)"/>
    <property type="match status" value="2"/>
</dbReference>